<dbReference type="AlphaFoldDB" id="A0A1I0MSU0"/>
<keyword evidence="3" id="KW-1185">Reference proteome</keyword>
<dbReference type="Proteomes" id="UP000199701">
    <property type="component" value="Unassembled WGS sequence"/>
</dbReference>
<feature type="domain" description="PPM-type phosphatase" evidence="1">
    <location>
        <begin position="3"/>
        <end position="239"/>
    </location>
</feature>
<dbReference type="EMBL" id="FOJI01000002">
    <property type="protein sequence ID" value="SEV91489.1"/>
    <property type="molecule type" value="Genomic_DNA"/>
</dbReference>
<dbReference type="GO" id="GO:0004722">
    <property type="term" value="F:protein serine/threonine phosphatase activity"/>
    <property type="evidence" value="ECO:0007669"/>
    <property type="project" value="InterPro"/>
</dbReference>
<organism evidence="2 3">
    <name type="scientific">[Clostridium] fimetarium</name>
    <dbReference type="NCBI Taxonomy" id="99656"/>
    <lineage>
        <taxon>Bacteria</taxon>
        <taxon>Bacillati</taxon>
        <taxon>Bacillota</taxon>
        <taxon>Clostridia</taxon>
        <taxon>Lachnospirales</taxon>
        <taxon>Lachnospiraceae</taxon>
    </lineage>
</organism>
<dbReference type="PANTHER" id="PTHR47992">
    <property type="entry name" value="PROTEIN PHOSPHATASE"/>
    <property type="match status" value="1"/>
</dbReference>
<dbReference type="NCBIfam" id="NF033484">
    <property type="entry name" value="Stp1_PP2C_phos"/>
    <property type="match status" value="1"/>
</dbReference>
<reference evidence="2 3" key="1">
    <citation type="submission" date="2016-10" db="EMBL/GenBank/DDBJ databases">
        <authorList>
            <person name="de Groot N.N."/>
        </authorList>
    </citation>
    <scope>NUCLEOTIDE SEQUENCE [LARGE SCALE GENOMIC DNA]</scope>
    <source>
        <strain evidence="2 3">DSM 9179</strain>
    </source>
</reference>
<accession>A0A1I0MSU0</accession>
<protein>
    <submittedName>
        <fullName evidence="2">Protein phosphatase</fullName>
    </submittedName>
</protein>
<evidence type="ECO:0000313" key="2">
    <source>
        <dbReference type="EMBL" id="SEV91489.1"/>
    </source>
</evidence>
<sequence>MKAFAITDVGQARLMNQDFVYCSQKPVGILPNLFIVADGMGGHKAGDMASSFAVDTFIKMVEASDEKNQITLIDETINSVNENLIEKAKESEDYEGMGTTLVVATIIGNVLHVANVGDSRLYVMNEELQQITRDHSLVEEMVALGEIERKDARTHEQKNIITRAIGGSGSVMADFFSVDIKPGDRIIMCSDGLTNMIEDDEIGQIVKSSNNVEDAAVELLKTANNNGGKDNISIIIIEP</sequence>
<dbReference type="SUPFAM" id="SSF81606">
    <property type="entry name" value="PP2C-like"/>
    <property type="match status" value="1"/>
</dbReference>
<dbReference type="InterPro" id="IPR036457">
    <property type="entry name" value="PPM-type-like_dom_sf"/>
</dbReference>
<dbReference type="Gene3D" id="3.60.40.10">
    <property type="entry name" value="PPM-type phosphatase domain"/>
    <property type="match status" value="1"/>
</dbReference>
<dbReference type="OrthoDB" id="9801841at2"/>
<evidence type="ECO:0000313" key="3">
    <source>
        <dbReference type="Proteomes" id="UP000199701"/>
    </source>
</evidence>
<dbReference type="InterPro" id="IPR001932">
    <property type="entry name" value="PPM-type_phosphatase-like_dom"/>
</dbReference>
<dbReference type="RefSeq" id="WP_092450426.1">
    <property type="nucleotide sequence ID" value="NZ_FOJI01000002.1"/>
</dbReference>
<name>A0A1I0MSU0_9FIRM</name>
<dbReference type="SMART" id="SM00331">
    <property type="entry name" value="PP2C_SIG"/>
    <property type="match status" value="1"/>
</dbReference>
<dbReference type="PROSITE" id="PS51746">
    <property type="entry name" value="PPM_2"/>
    <property type="match status" value="1"/>
</dbReference>
<dbReference type="Pfam" id="PF13672">
    <property type="entry name" value="PP2C_2"/>
    <property type="match status" value="1"/>
</dbReference>
<dbReference type="SMART" id="SM00332">
    <property type="entry name" value="PP2Cc"/>
    <property type="match status" value="1"/>
</dbReference>
<evidence type="ECO:0000259" key="1">
    <source>
        <dbReference type="PROSITE" id="PS51746"/>
    </source>
</evidence>
<dbReference type="CDD" id="cd00143">
    <property type="entry name" value="PP2Cc"/>
    <property type="match status" value="1"/>
</dbReference>
<dbReference type="STRING" id="99656.SAMN05421659_102102"/>
<dbReference type="InterPro" id="IPR015655">
    <property type="entry name" value="PP2C"/>
</dbReference>
<gene>
    <name evidence="2" type="ORF">SAMN05421659_102102</name>
</gene>
<proteinExistence type="predicted"/>